<reference evidence="2 3" key="1">
    <citation type="journal article" date="2019" name="Nat. Ecol. Evol.">
        <title>Megaphylogeny resolves global patterns of mushroom evolution.</title>
        <authorList>
            <person name="Varga T."/>
            <person name="Krizsan K."/>
            <person name="Foldi C."/>
            <person name="Dima B."/>
            <person name="Sanchez-Garcia M."/>
            <person name="Sanchez-Ramirez S."/>
            <person name="Szollosi G.J."/>
            <person name="Szarkandi J.G."/>
            <person name="Papp V."/>
            <person name="Albert L."/>
            <person name="Andreopoulos W."/>
            <person name="Angelini C."/>
            <person name="Antonin V."/>
            <person name="Barry K.W."/>
            <person name="Bougher N.L."/>
            <person name="Buchanan P."/>
            <person name="Buyck B."/>
            <person name="Bense V."/>
            <person name="Catcheside P."/>
            <person name="Chovatia M."/>
            <person name="Cooper J."/>
            <person name="Damon W."/>
            <person name="Desjardin D."/>
            <person name="Finy P."/>
            <person name="Geml J."/>
            <person name="Haridas S."/>
            <person name="Hughes K."/>
            <person name="Justo A."/>
            <person name="Karasinski D."/>
            <person name="Kautmanova I."/>
            <person name="Kiss B."/>
            <person name="Kocsube S."/>
            <person name="Kotiranta H."/>
            <person name="LaButti K.M."/>
            <person name="Lechner B.E."/>
            <person name="Liimatainen K."/>
            <person name="Lipzen A."/>
            <person name="Lukacs Z."/>
            <person name="Mihaltcheva S."/>
            <person name="Morgado L.N."/>
            <person name="Niskanen T."/>
            <person name="Noordeloos M.E."/>
            <person name="Ohm R.A."/>
            <person name="Ortiz-Santana B."/>
            <person name="Ovrebo C."/>
            <person name="Racz N."/>
            <person name="Riley R."/>
            <person name="Savchenko A."/>
            <person name="Shiryaev A."/>
            <person name="Soop K."/>
            <person name="Spirin V."/>
            <person name="Szebenyi C."/>
            <person name="Tomsovsky M."/>
            <person name="Tulloss R.E."/>
            <person name="Uehling J."/>
            <person name="Grigoriev I.V."/>
            <person name="Vagvolgyi C."/>
            <person name="Papp T."/>
            <person name="Martin F.M."/>
            <person name="Miettinen O."/>
            <person name="Hibbett D.S."/>
            <person name="Nagy L.G."/>
        </authorList>
    </citation>
    <scope>NUCLEOTIDE SEQUENCE [LARGE SCALE GENOMIC DNA]</scope>
    <source>
        <strain evidence="2 3">FP101781</strain>
    </source>
</reference>
<keyword evidence="3" id="KW-1185">Reference proteome</keyword>
<feature type="chain" id="PRO_5021395392" description="Glycoside hydrolase" evidence="1">
    <location>
        <begin position="21"/>
        <end position="587"/>
    </location>
</feature>
<dbReference type="Proteomes" id="UP000298030">
    <property type="component" value="Unassembled WGS sequence"/>
</dbReference>
<keyword evidence="1" id="KW-0732">Signal</keyword>
<proteinExistence type="predicted"/>
<evidence type="ECO:0000313" key="3">
    <source>
        <dbReference type="Proteomes" id="UP000298030"/>
    </source>
</evidence>
<evidence type="ECO:0008006" key="4">
    <source>
        <dbReference type="Google" id="ProtNLM"/>
    </source>
</evidence>
<accession>A0A4Y7TI86</accession>
<sequence>MQWASFALATLFAGKSLVTAQTWCGKNYMRNQTIVPPGGRFPKPGESSSPLLTFRCSQTIRPYLPHDTTNSPTVLVSSWISNTSYPDSVEWTPPPGFPGPFESRKPHCVASGSIPEIPTGSDPDQGRNQVVKDYYELPLDLGKLQPQKEHYTLEFRCPTFLSFPGNEIGSVTKMDGRSGALLVQSNEGPGRFKEIFPIGFYTQFNNYLTNLTVLSDLKNQGSDRVLDEMEKLGLYLMYDMRWTVNSEVNSIKKRPNLLLWYTADEPDGTSDPLDVTTKSYNLINSLDGGDNSGGSGYHPVSLVLNCQDYQFTPYASGADIIMTDVYPIGNNVTFSEPWGTECTPDYGDCGCDNCKGSLRDISDRLEDYRERLYANGWHYTKALWSVPQGFGNQSYWKRHPTGKEFIAQSVLAINYGAKGLISWTDPTTASIKSAAANLTKGLESMTPYLLSHSHDSAQVSAAVWTTTSGSLLTAVNLGPDRLSIKLDLTYPFILAPNKDQAMFSAVDQVLGEGRGANAFVSQEDGGQKYFVSATYELDGFESGAWIYTGLLAGEDGGGENNSVSLKTARLLETVLCGAIVLVLLNAM</sequence>
<feature type="signal peptide" evidence="1">
    <location>
        <begin position="1"/>
        <end position="20"/>
    </location>
</feature>
<name>A0A4Y7TI86_COPMI</name>
<dbReference type="AlphaFoldDB" id="A0A4Y7TI86"/>
<dbReference type="STRING" id="71717.A0A4Y7TI86"/>
<dbReference type="EMBL" id="QPFP01000011">
    <property type="protein sequence ID" value="TEB33895.1"/>
    <property type="molecule type" value="Genomic_DNA"/>
</dbReference>
<protein>
    <recommendedName>
        <fullName evidence="4">Glycoside hydrolase</fullName>
    </recommendedName>
</protein>
<comment type="caution">
    <text evidence="2">The sequence shown here is derived from an EMBL/GenBank/DDBJ whole genome shotgun (WGS) entry which is preliminary data.</text>
</comment>
<evidence type="ECO:0000256" key="1">
    <source>
        <dbReference type="SAM" id="SignalP"/>
    </source>
</evidence>
<evidence type="ECO:0000313" key="2">
    <source>
        <dbReference type="EMBL" id="TEB33895.1"/>
    </source>
</evidence>
<dbReference type="OrthoDB" id="2338662at2759"/>
<gene>
    <name evidence="2" type="ORF">FA13DRAFT_1730171</name>
</gene>
<organism evidence="2 3">
    <name type="scientific">Coprinellus micaceus</name>
    <name type="common">Glistening ink-cap mushroom</name>
    <name type="synonym">Coprinus micaceus</name>
    <dbReference type="NCBI Taxonomy" id="71717"/>
    <lineage>
        <taxon>Eukaryota</taxon>
        <taxon>Fungi</taxon>
        <taxon>Dikarya</taxon>
        <taxon>Basidiomycota</taxon>
        <taxon>Agaricomycotina</taxon>
        <taxon>Agaricomycetes</taxon>
        <taxon>Agaricomycetidae</taxon>
        <taxon>Agaricales</taxon>
        <taxon>Agaricineae</taxon>
        <taxon>Psathyrellaceae</taxon>
        <taxon>Coprinellus</taxon>
    </lineage>
</organism>